<keyword evidence="3" id="KW-1185">Reference proteome</keyword>
<dbReference type="Gramene" id="Pp3c12_10700V3.1">
    <property type="protein sequence ID" value="Pp3c12_10700V3.1"/>
    <property type="gene ID" value="Pp3c12_10700"/>
</dbReference>
<dbReference type="EnsemblPlants" id="Pp3c12_10700V3.1">
    <property type="protein sequence ID" value="Pp3c12_10700V3.1"/>
    <property type="gene ID" value="Pp3c12_10700"/>
</dbReference>
<reference evidence="1 3" key="1">
    <citation type="journal article" date="2008" name="Science">
        <title>The Physcomitrella genome reveals evolutionary insights into the conquest of land by plants.</title>
        <authorList>
            <person name="Rensing S."/>
            <person name="Lang D."/>
            <person name="Zimmer A."/>
            <person name="Terry A."/>
            <person name="Salamov A."/>
            <person name="Shapiro H."/>
            <person name="Nishiyama T."/>
            <person name="Perroud P.-F."/>
            <person name="Lindquist E."/>
            <person name="Kamisugi Y."/>
            <person name="Tanahashi T."/>
            <person name="Sakakibara K."/>
            <person name="Fujita T."/>
            <person name="Oishi K."/>
            <person name="Shin-I T."/>
            <person name="Kuroki Y."/>
            <person name="Toyoda A."/>
            <person name="Suzuki Y."/>
            <person name="Hashimoto A."/>
            <person name="Yamaguchi K."/>
            <person name="Sugano A."/>
            <person name="Kohara Y."/>
            <person name="Fujiyama A."/>
            <person name="Anterola A."/>
            <person name="Aoki S."/>
            <person name="Ashton N."/>
            <person name="Barbazuk W.B."/>
            <person name="Barker E."/>
            <person name="Bennetzen J."/>
            <person name="Bezanilla M."/>
            <person name="Blankenship R."/>
            <person name="Cho S.H."/>
            <person name="Dutcher S."/>
            <person name="Estelle M."/>
            <person name="Fawcett J.A."/>
            <person name="Gundlach H."/>
            <person name="Hanada K."/>
            <person name="Heyl A."/>
            <person name="Hicks K.A."/>
            <person name="Hugh J."/>
            <person name="Lohr M."/>
            <person name="Mayer K."/>
            <person name="Melkozernov A."/>
            <person name="Murata T."/>
            <person name="Nelson D."/>
            <person name="Pils B."/>
            <person name="Prigge M."/>
            <person name="Reiss B."/>
            <person name="Renner T."/>
            <person name="Rombauts S."/>
            <person name="Rushton P."/>
            <person name="Sanderfoot A."/>
            <person name="Schween G."/>
            <person name="Shiu S.-H."/>
            <person name="Stueber K."/>
            <person name="Theodoulou F.L."/>
            <person name="Tu H."/>
            <person name="Van de Peer Y."/>
            <person name="Verrier P.J."/>
            <person name="Waters E."/>
            <person name="Wood A."/>
            <person name="Yang L."/>
            <person name="Cove D."/>
            <person name="Cuming A."/>
            <person name="Hasebe M."/>
            <person name="Lucas S."/>
            <person name="Mishler D.B."/>
            <person name="Reski R."/>
            <person name="Grigoriev I."/>
            <person name="Quatrano R.S."/>
            <person name="Boore J.L."/>
        </authorList>
    </citation>
    <scope>NUCLEOTIDE SEQUENCE [LARGE SCALE GENOMIC DNA]</scope>
    <source>
        <strain evidence="2 3">cv. Gransden 2004</strain>
    </source>
</reference>
<sequence>MYNRGLEWEIGARNGDRRRRHEVDWNNNEMAKEVWH</sequence>
<protein>
    <submittedName>
        <fullName evidence="1 2">Uncharacterized protein</fullName>
    </submittedName>
</protein>
<dbReference type="Proteomes" id="UP000006727">
    <property type="component" value="Chromosome 12"/>
</dbReference>
<dbReference type="InParanoid" id="A0A2K1JQA0"/>
<dbReference type="EnsemblPlants" id="Pp3c12_10700V3.2">
    <property type="protein sequence ID" value="Pp3c12_10700V3.2"/>
    <property type="gene ID" value="Pp3c12_10700"/>
</dbReference>
<dbReference type="EMBL" id="ABEU02000012">
    <property type="protein sequence ID" value="PNR43714.1"/>
    <property type="molecule type" value="Genomic_DNA"/>
</dbReference>
<reference evidence="1 3" key="2">
    <citation type="journal article" date="2018" name="Plant J.">
        <title>The Physcomitrella patens chromosome-scale assembly reveals moss genome structure and evolution.</title>
        <authorList>
            <person name="Lang D."/>
            <person name="Ullrich K.K."/>
            <person name="Murat F."/>
            <person name="Fuchs J."/>
            <person name="Jenkins J."/>
            <person name="Haas F.B."/>
            <person name="Piednoel M."/>
            <person name="Gundlach H."/>
            <person name="Van Bel M."/>
            <person name="Meyberg R."/>
            <person name="Vives C."/>
            <person name="Morata J."/>
            <person name="Symeonidi A."/>
            <person name="Hiss M."/>
            <person name="Muchero W."/>
            <person name="Kamisugi Y."/>
            <person name="Saleh O."/>
            <person name="Blanc G."/>
            <person name="Decker E.L."/>
            <person name="van Gessel N."/>
            <person name="Grimwood J."/>
            <person name="Hayes R.D."/>
            <person name="Graham S.W."/>
            <person name="Gunter L.E."/>
            <person name="McDaniel S.F."/>
            <person name="Hoernstein S.N.W."/>
            <person name="Larsson A."/>
            <person name="Li F.W."/>
            <person name="Perroud P.F."/>
            <person name="Phillips J."/>
            <person name="Ranjan P."/>
            <person name="Rokshar D.S."/>
            <person name="Rothfels C.J."/>
            <person name="Schneider L."/>
            <person name="Shu S."/>
            <person name="Stevenson D.W."/>
            <person name="Thummler F."/>
            <person name="Tillich M."/>
            <person name="Villarreal Aguilar J.C."/>
            <person name="Widiez T."/>
            <person name="Wong G.K."/>
            <person name="Wymore A."/>
            <person name="Zhang Y."/>
            <person name="Zimmer A.D."/>
            <person name="Quatrano R.S."/>
            <person name="Mayer K.F.X."/>
            <person name="Goodstein D."/>
            <person name="Casacuberta J.M."/>
            <person name="Vandepoele K."/>
            <person name="Reski R."/>
            <person name="Cuming A.C."/>
            <person name="Tuskan G.A."/>
            <person name="Maumus F."/>
            <person name="Salse J."/>
            <person name="Schmutz J."/>
            <person name="Rensing S.A."/>
        </authorList>
    </citation>
    <scope>NUCLEOTIDE SEQUENCE [LARGE SCALE GENOMIC DNA]</scope>
    <source>
        <strain evidence="2 3">cv. Gransden 2004</strain>
    </source>
</reference>
<evidence type="ECO:0000313" key="1">
    <source>
        <dbReference type="EMBL" id="PNR43714.1"/>
    </source>
</evidence>
<organism evidence="1">
    <name type="scientific">Physcomitrium patens</name>
    <name type="common">Spreading-leaved earth moss</name>
    <name type="synonym">Physcomitrella patens</name>
    <dbReference type="NCBI Taxonomy" id="3218"/>
    <lineage>
        <taxon>Eukaryota</taxon>
        <taxon>Viridiplantae</taxon>
        <taxon>Streptophyta</taxon>
        <taxon>Embryophyta</taxon>
        <taxon>Bryophyta</taxon>
        <taxon>Bryophytina</taxon>
        <taxon>Bryopsida</taxon>
        <taxon>Funariidae</taxon>
        <taxon>Funariales</taxon>
        <taxon>Funariaceae</taxon>
        <taxon>Physcomitrium</taxon>
    </lineage>
</organism>
<evidence type="ECO:0000313" key="2">
    <source>
        <dbReference type="EnsemblPlants" id="Pp3c12_10700V3.1"/>
    </source>
</evidence>
<dbReference type="AlphaFoldDB" id="A0A2K1JQA0"/>
<accession>A0A2K1JQA0</accession>
<gene>
    <name evidence="1" type="ORF">PHYPA_016096</name>
</gene>
<dbReference type="Gramene" id="Pp3c12_10700V3.2">
    <property type="protein sequence ID" value="Pp3c12_10700V3.2"/>
    <property type="gene ID" value="Pp3c12_10700"/>
</dbReference>
<reference evidence="2" key="3">
    <citation type="submission" date="2020-12" db="UniProtKB">
        <authorList>
            <consortium name="EnsemblPlants"/>
        </authorList>
    </citation>
    <scope>IDENTIFICATION</scope>
</reference>
<evidence type="ECO:0000313" key="3">
    <source>
        <dbReference type="Proteomes" id="UP000006727"/>
    </source>
</evidence>
<proteinExistence type="predicted"/>
<name>A0A2K1JQA0_PHYPA</name>